<keyword evidence="3 11" id="KW-0597">Phosphoprotein</keyword>
<evidence type="ECO:0000256" key="3">
    <source>
        <dbReference type="ARBA" id="ARBA00022553"/>
    </source>
</evidence>
<keyword evidence="7" id="KW-0067">ATP-binding</keyword>
<gene>
    <name evidence="15" type="ORF">MARGE09_P2673</name>
</gene>
<dbReference type="InterPro" id="IPR036890">
    <property type="entry name" value="HATPase_C_sf"/>
</dbReference>
<dbReference type="AlphaFoldDB" id="A0AAN1WJ34"/>
<accession>A0AAN1WJ34</accession>
<feature type="domain" description="Response regulatory" evidence="14">
    <location>
        <begin position="627"/>
        <end position="748"/>
    </location>
</feature>
<dbReference type="Gene3D" id="1.10.287.130">
    <property type="match status" value="1"/>
</dbReference>
<dbReference type="PANTHER" id="PTHR45339">
    <property type="entry name" value="HYBRID SIGNAL TRANSDUCTION HISTIDINE KINASE J"/>
    <property type="match status" value="1"/>
</dbReference>
<dbReference type="InterPro" id="IPR003594">
    <property type="entry name" value="HATPase_dom"/>
</dbReference>
<feature type="transmembrane region" description="Helical" evidence="12">
    <location>
        <begin position="12"/>
        <end position="34"/>
    </location>
</feature>
<dbReference type="InterPro" id="IPR036097">
    <property type="entry name" value="HisK_dim/P_sf"/>
</dbReference>
<dbReference type="InterPro" id="IPR004358">
    <property type="entry name" value="Sig_transdc_His_kin-like_C"/>
</dbReference>
<dbReference type="Pfam" id="PF02518">
    <property type="entry name" value="HATPase_c"/>
    <property type="match status" value="1"/>
</dbReference>
<dbReference type="Pfam" id="PF00512">
    <property type="entry name" value="HisKA"/>
    <property type="match status" value="1"/>
</dbReference>
<dbReference type="Proteomes" id="UP001320119">
    <property type="component" value="Chromosome"/>
</dbReference>
<evidence type="ECO:0000256" key="9">
    <source>
        <dbReference type="ARBA" id="ARBA00064003"/>
    </source>
</evidence>
<evidence type="ECO:0000256" key="12">
    <source>
        <dbReference type="SAM" id="Phobius"/>
    </source>
</evidence>
<dbReference type="FunFam" id="3.30.565.10:FF:000010">
    <property type="entry name" value="Sensor histidine kinase RcsC"/>
    <property type="match status" value="1"/>
</dbReference>
<feature type="domain" description="Histidine kinase" evidence="13">
    <location>
        <begin position="268"/>
        <end position="489"/>
    </location>
</feature>
<dbReference type="GO" id="GO:0005524">
    <property type="term" value="F:ATP binding"/>
    <property type="evidence" value="ECO:0007669"/>
    <property type="project" value="UniProtKB-KW"/>
</dbReference>
<sequence length="766" mass="85287">MTLLQTYQHQPLARKLAILVLLCGISIAALSLTIRTLADYSALRTQLFERMDATIEQESQALIDAIHHNEPQALQQTLDKLAATPPLSQLQISWQTHSSKPVFTSQKTPAARVSSRLYRFNIPNKAATIVTLSAHYSAEQLYSRLWHNLSRNLLLEIFSIIAIAGTLFWLVGQQIVRPLEIIARHARNMNLDKIQNPLFDIQRLRTRDELSEVCQALEHLRLSVLKELEQRQAIELALMMEKEEKLISRKQQLDAEAANRAKSQFIATMSHEIRTPMNGIIGMTELLRSTPLLSSQINQVDIINRSGESLLAIINDILDYSKIEAGKMVLEEHPLALDTVIGDCLALFHASGKYSNLKLYSCIHDDVPNHFIGDATRLRQILVNLIGNACKFTPEGSVAIDVEISAPAPEHPMLRFSVSDTGIGIKSETASTLFEAFSQADSSTTREYGGTGLGLAISKQLAHLMGGDIGATSQEGNGSTFWFTVQLAIDTAQNTAHQQQNKLPEIFVACTDSAVMRIAQQVAHKVHPLDKSLPTQRAQHLAHPILWDGSEGHQNDITTIVTNQNVKLYIPANQTRAIEQWQKKADVCPISTPLSVQSLLNAIRQPPSKNEASMHSLKPDIQLSHLSALVAEDNIVNQMVIEGMLNKLGINCVLCENGQVALKRLLTEKQIFNIVLMDCEMPIMDGFEATRRIREWEVNNQASPHIIIALTAHTEAEHRQRVSDSGMDLYLSKPLTLARLQETLSQLTPRRQIAQLSHNGTYNAKP</sequence>
<keyword evidence="16" id="KW-1185">Reference proteome</keyword>
<dbReference type="InterPro" id="IPR011006">
    <property type="entry name" value="CheY-like_superfamily"/>
</dbReference>
<dbReference type="InterPro" id="IPR001789">
    <property type="entry name" value="Sig_transdc_resp-reg_receiver"/>
</dbReference>
<evidence type="ECO:0000313" key="16">
    <source>
        <dbReference type="Proteomes" id="UP001320119"/>
    </source>
</evidence>
<dbReference type="EMBL" id="AP023086">
    <property type="protein sequence ID" value="BCD98472.1"/>
    <property type="molecule type" value="Genomic_DNA"/>
</dbReference>
<dbReference type="GO" id="GO:0000155">
    <property type="term" value="F:phosphorelay sensor kinase activity"/>
    <property type="evidence" value="ECO:0007669"/>
    <property type="project" value="InterPro"/>
</dbReference>
<evidence type="ECO:0000256" key="10">
    <source>
        <dbReference type="ARBA" id="ARBA00068150"/>
    </source>
</evidence>
<keyword evidence="4 15" id="KW-0808">Transferase</keyword>
<evidence type="ECO:0000256" key="5">
    <source>
        <dbReference type="ARBA" id="ARBA00022741"/>
    </source>
</evidence>
<dbReference type="SUPFAM" id="SSF47384">
    <property type="entry name" value="Homodimeric domain of signal transducing histidine kinase"/>
    <property type="match status" value="1"/>
</dbReference>
<comment type="catalytic activity">
    <reaction evidence="1">
        <text>ATP + protein L-histidine = ADP + protein N-phospho-L-histidine.</text>
        <dbReference type="EC" id="2.7.13.3"/>
    </reaction>
</comment>
<keyword evidence="12" id="KW-1133">Transmembrane helix</keyword>
<dbReference type="KEGG" id="marq:MARGE09_P2673"/>
<evidence type="ECO:0000259" key="13">
    <source>
        <dbReference type="PROSITE" id="PS50109"/>
    </source>
</evidence>
<proteinExistence type="predicted"/>
<evidence type="ECO:0000256" key="11">
    <source>
        <dbReference type="PROSITE-ProRule" id="PRU00169"/>
    </source>
</evidence>
<evidence type="ECO:0000259" key="14">
    <source>
        <dbReference type="PROSITE" id="PS50110"/>
    </source>
</evidence>
<dbReference type="FunFam" id="1.10.287.130:FF:000002">
    <property type="entry name" value="Two-component osmosensing histidine kinase"/>
    <property type="match status" value="1"/>
</dbReference>
<name>A0AAN1WJ34_9GAMM</name>
<keyword evidence="12" id="KW-0812">Transmembrane</keyword>
<evidence type="ECO:0000256" key="7">
    <source>
        <dbReference type="ARBA" id="ARBA00022840"/>
    </source>
</evidence>
<dbReference type="InterPro" id="IPR003661">
    <property type="entry name" value="HisK_dim/P_dom"/>
</dbReference>
<keyword evidence="8" id="KW-0902">Two-component regulatory system</keyword>
<evidence type="ECO:0000256" key="2">
    <source>
        <dbReference type="ARBA" id="ARBA00012438"/>
    </source>
</evidence>
<evidence type="ECO:0000313" key="15">
    <source>
        <dbReference type="EMBL" id="BCD98472.1"/>
    </source>
</evidence>
<dbReference type="SUPFAM" id="SSF55874">
    <property type="entry name" value="ATPase domain of HSP90 chaperone/DNA topoisomerase II/histidine kinase"/>
    <property type="match status" value="1"/>
</dbReference>
<dbReference type="PROSITE" id="PS50109">
    <property type="entry name" value="HIS_KIN"/>
    <property type="match status" value="1"/>
</dbReference>
<dbReference type="SMART" id="SM00387">
    <property type="entry name" value="HATPase_c"/>
    <property type="match status" value="1"/>
</dbReference>
<feature type="modified residue" description="4-aspartylphosphate" evidence="11">
    <location>
        <position position="678"/>
    </location>
</feature>
<evidence type="ECO:0000256" key="8">
    <source>
        <dbReference type="ARBA" id="ARBA00023012"/>
    </source>
</evidence>
<dbReference type="RefSeq" id="WP_236982832.1">
    <property type="nucleotide sequence ID" value="NZ_AP023086.1"/>
</dbReference>
<dbReference type="SUPFAM" id="SSF52172">
    <property type="entry name" value="CheY-like"/>
    <property type="match status" value="1"/>
</dbReference>
<dbReference type="CDD" id="cd16922">
    <property type="entry name" value="HATPase_EvgS-ArcB-TorS-like"/>
    <property type="match status" value="1"/>
</dbReference>
<dbReference type="Gene3D" id="3.30.565.10">
    <property type="entry name" value="Histidine kinase-like ATPase, C-terminal domain"/>
    <property type="match status" value="1"/>
</dbReference>
<dbReference type="CDD" id="cd17546">
    <property type="entry name" value="REC_hyHK_CKI1_RcsC-like"/>
    <property type="match status" value="1"/>
</dbReference>
<dbReference type="PROSITE" id="PS50110">
    <property type="entry name" value="RESPONSE_REGULATORY"/>
    <property type="match status" value="1"/>
</dbReference>
<dbReference type="Gene3D" id="3.40.50.2300">
    <property type="match status" value="1"/>
</dbReference>
<dbReference type="CDD" id="cd00082">
    <property type="entry name" value="HisKA"/>
    <property type="match status" value="1"/>
</dbReference>
<organism evidence="15 16">
    <name type="scientific">Marinagarivorans cellulosilyticus</name>
    <dbReference type="NCBI Taxonomy" id="2721545"/>
    <lineage>
        <taxon>Bacteria</taxon>
        <taxon>Pseudomonadati</taxon>
        <taxon>Pseudomonadota</taxon>
        <taxon>Gammaproteobacteria</taxon>
        <taxon>Cellvibrionales</taxon>
        <taxon>Cellvibrionaceae</taxon>
        <taxon>Marinagarivorans</taxon>
    </lineage>
</organism>
<dbReference type="PRINTS" id="PR00344">
    <property type="entry name" value="BCTRLSENSOR"/>
</dbReference>
<keyword evidence="5" id="KW-0547">Nucleotide-binding</keyword>
<evidence type="ECO:0000256" key="1">
    <source>
        <dbReference type="ARBA" id="ARBA00000085"/>
    </source>
</evidence>
<dbReference type="Gene3D" id="6.10.340.10">
    <property type="match status" value="1"/>
</dbReference>
<protein>
    <recommendedName>
        <fullName evidence="10">Sensory/regulatory protein RpfC</fullName>
        <ecNumber evidence="2">2.7.13.3</ecNumber>
    </recommendedName>
</protein>
<dbReference type="SMART" id="SM00448">
    <property type="entry name" value="REC"/>
    <property type="match status" value="1"/>
</dbReference>
<dbReference type="EC" id="2.7.13.3" evidence="2"/>
<keyword evidence="12" id="KW-0472">Membrane</keyword>
<keyword evidence="6 15" id="KW-0418">Kinase</keyword>
<dbReference type="Pfam" id="PF00072">
    <property type="entry name" value="Response_reg"/>
    <property type="match status" value="1"/>
</dbReference>
<dbReference type="InterPro" id="IPR005467">
    <property type="entry name" value="His_kinase_dom"/>
</dbReference>
<dbReference type="SMART" id="SM00388">
    <property type="entry name" value="HisKA"/>
    <property type="match status" value="1"/>
</dbReference>
<dbReference type="PANTHER" id="PTHR45339:SF5">
    <property type="entry name" value="HISTIDINE KINASE"/>
    <property type="match status" value="1"/>
</dbReference>
<evidence type="ECO:0000256" key="4">
    <source>
        <dbReference type="ARBA" id="ARBA00022679"/>
    </source>
</evidence>
<feature type="transmembrane region" description="Helical" evidence="12">
    <location>
        <begin position="153"/>
        <end position="172"/>
    </location>
</feature>
<reference evidence="15 16" key="1">
    <citation type="journal article" date="2022" name="IScience">
        <title>An ultrasensitive nanofiber-based assay for enzymatic hydrolysis and deep-sea microbial degradation of cellulose.</title>
        <authorList>
            <person name="Tsudome M."/>
            <person name="Tachioka M."/>
            <person name="Miyazaki M."/>
            <person name="Uchimura K."/>
            <person name="Tsuda M."/>
            <person name="Takaki Y."/>
            <person name="Deguchi S."/>
        </authorList>
    </citation>
    <scope>NUCLEOTIDE SEQUENCE [LARGE SCALE GENOMIC DNA]</scope>
    <source>
        <strain evidence="15 16">GE09</strain>
    </source>
</reference>
<comment type="subunit">
    <text evidence="9">At low DSF concentrations, interacts with RpfF.</text>
</comment>
<evidence type="ECO:0000256" key="6">
    <source>
        <dbReference type="ARBA" id="ARBA00022777"/>
    </source>
</evidence>